<proteinExistence type="predicted"/>
<sequence>MVHDEETGHGGEHARRARLGWIVRAVVWTACAAVLMTSWVCAEPVPAPPTPVPLAGQTGTDDRPLRIMPLGASSTAGARSPETGGYRGYLERLLLDRRIPYDFVGTQKQGPAWMRDRDHEGHGGTTIPEILPSVPRWIRSTHPDVVLLHVGTNDLLRGARGAEVAARLRTLLRAIWDAEDDRPDPYVVVAGVWAPMTTKQPAKAEFTVKASALVDDLRRQGRPVTFVDTSNLLARGDVADGLHPNASGYALIARMWEREIVRYLSARH</sequence>
<keyword evidence="4" id="KW-1185">Reference proteome</keyword>
<dbReference type="Pfam" id="PF13472">
    <property type="entry name" value="Lipase_GDSL_2"/>
    <property type="match status" value="1"/>
</dbReference>
<feature type="domain" description="SGNH hydrolase-type esterase" evidence="2">
    <location>
        <begin position="70"/>
        <end position="251"/>
    </location>
</feature>
<evidence type="ECO:0000313" key="4">
    <source>
        <dbReference type="Proteomes" id="UP000184363"/>
    </source>
</evidence>
<feature type="transmembrane region" description="Helical" evidence="1">
    <location>
        <begin position="21"/>
        <end position="40"/>
    </location>
</feature>
<evidence type="ECO:0000259" key="2">
    <source>
        <dbReference type="Pfam" id="PF13472"/>
    </source>
</evidence>
<organism evidence="3 4">
    <name type="scientific">Pseudonocardia thermophila</name>
    <dbReference type="NCBI Taxonomy" id="1848"/>
    <lineage>
        <taxon>Bacteria</taxon>
        <taxon>Bacillati</taxon>
        <taxon>Actinomycetota</taxon>
        <taxon>Actinomycetes</taxon>
        <taxon>Pseudonocardiales</taxon>
        <taxon>Pseudonocardiaceae</taxon>
        <taxon>Pseudonocardia</taxon>
    </lineage>
</organism>
<keyword evidence="1" id="KW-1133">Transmembrane helix</keyword>
<dbReference type="EMBL" id="FRAP01000008">
    <property type="protein sequence ID" value="SHK59305.1"/>
    <property type="molecule type" value="Genomic_DNA"/>
</dbReference>
<keyword evidence="1" id="KW-0812">Transmembrane</keyword>
<keyword evidence="1" id="KW-0472">Membrane</keyword>
<accession>A0A1M6TQQ7</accession>
<dbReference type="Gene3D" id="3.40.50.1110">
    <property type="entry name" value="SGNH hydrolase"/>
    <property type="match status" value="1"/>
</dbReference>
<dbReference type="PANTHER" id="PTHR30383:SF5">
    <property type="entry name" value="SGNH HYDROLASE-TYPE ESTERASE DOMAIN-CONTAINING PROTEIN"/>
    <property type="match status" value="1"/>
</dbReference>
<dbReference type="AlphaFoldDB" id="A0A1M6TQQ7"/>
<dbReference type="InterPro" id="IPR036514">
    <property type="entry name" value="SGNH_hydro_sf"/>
</dbReference>
<dbReference type="SUPFAM" id="SSF52266">
    <property type="entry name" value="SGNH hydrolase"/>
    <property type="match status" value="1"/>
</dbReference>
<gene>
    <name evidence="3" type="ORF">SAMN05443637_108190</name>
</gene>
<evidence type="ECO:0000256" key="1">
    <source>
        <dbReference type="SAM" id="Phobius"/>
    </source>
</evidence>
<reference evidence="3 4" key="1">
    <citation type="submission" date="2016-11" db="EMBL/GenBank/DDBJ databases">
        <authorList>
            <person name="Jaros S."/>
            <person name="Januszkiewicz K."/>
            <person name="Wedrychowicz H."/>
        </authorList>
    </citation>
    <scope>NUCLEOTIDE SEQUENCE [LARGE SCALE GENOMIC DNA]</scope>
    <source>
        <strain evidence="3 4">DSM 43832</strain>
    </source>
</reference>
<dbReference type="STRING" id="1848.SAMN05443637_108190"/>
<dbReference type="GO" id="GO:0004622">
    <property type="term" value="F:phosphatidylcholine lysophospholipase activity"/>
    <property type="evidence" value="ECO:0007669"/>
    <property type="project" value="TreeGrafter"/>
</dbReference>
<protein>
    <submittedName>
        <fullName evidence="3">Lysophospholipase L1</fullName>
    </submittedName>
</protein>
<dbReference type="InterPro" id="IPR051532">
    <property type="entry name" value="Ester_Hydrolysis_Enzymes"/>
</dbReference>
<dbReference type="Proteomes" id="UP000184363">
    <property type="component" value="Unassembled WGS sequence"/>
</dbReference>
<dbReference type="PANTHER" id="PTHR30383">
    <property type="entry name" value="THIOESTERASE 1/PROTEASE 1/LYSOPHOSPHOLIPASE L1"/>
    <property type="match status" value="1"/>
</dbReference>
<evidence type="ECO:0000313" key="3">
    <source>
        <dbReference type="EMBL" id="SHK59305.1"/>
    </source>
</evidence>
<dbReference type="InterPro" id="IPR013830">
    <property type="entry name" value="SGNH_hydro"/>
</dbReference>
<name>A0A1M6TQQ7_PSETH</name>